<comment type="caution">
    <text evidence="1">The sequence shown here is derived from an EMBL/GenBank/DDBJ whole genome shotgun (WGS) entry which is preliminary data.</text>
</comment>
<sequence>MSLRKRLETEIYDFANENDLEITQLDLLYAGPTMRTRHTLVLGFTDVGLFTFQFKLGEAVMHFLAKEQLRRIEMERKTLVYKLKIQALAENGSLEEGNYLVSKSVIGRKWHKDTVKRLLSNTNSGWFEGGNEN</sequence>
<keyword evidence="2" id="KW-1185">Reference proteome</keyword>
<organism evidence="1 2">
    <name type="scientific">Listeria floridensis FSL S10-1187</name>
    <dbReference type="NCBI Taxonomy" id="1265817"/>
    <lineage>
        <taxon>Bacteria</taxon>
        <taxon>Bacillati</taxon>
        <taxon>Bacillota</taxon>
        <taxon>Bacilli</taxon>
        <taxon>Bacillales</taxon>
        <taxon>Listeriaceae</taxon>
        <taxon>Listeria</taxon>
    </lineage>
</organism>
<dbReference type="RefSeq" id="WP_036098427.1">
    <property type="nucleotide sequence ID" value="NZ_AODF01000041.1"/>
</dbReference>
<name>A0ABP3AVG9_9LIST</name>
<accession>A0ABP3AVG9</accession>
<reference evidence="1 2" key="1">
    <citation type="journal article" date="2014" name="Int. J. Syst. Evol. Microbiol.">
        <title>Listeria floridensis sp. nov., Listeria aquatica sp. nov., Listeria cornellensis sp. nov., Listeria riparia sp. nov. and Listeria grandensis sp. nov., from agricultural and natural environments.</title>
        <authorList>
            <person name="den Bakker H.C."/>
            <person name="Warchocki S."/>
            <person name="Wright E.M."/>
            <person name="Allred A.F."/>
            <person name="Ahlstrom C."/>
            <person name="Manuel C.S."/>
            <person name="Stasiewicz M.J."/>
            <person name="Burrell A."/>
            <person name="Roof S."/>
            <person name="Strawn L."/>
            <person name="Fortes E.D."/>
            <person name="Nightingale K.K."/>
            <person name="Kephart D."/>
            <person name="Wiedmann M."/>
        </authorList>
    </citation>
    <scope>NUCLEOTIDE SEQUENCE [LARGE SCALE GENOMIC DNA]</scope>
    <source>
        <strain evidence="1 2">FSL S10-1187</strain>
    </source>
</reference>
<protein>
    <submittedName>
        <fullName evidence="1">Uncharacterized protein</fullName>
    </submittedName>
</protein>
<evidence type="ECO:0000313" key="1">
    <source>
        <dbReference type="EMBL" id="EUJ25870.1"/>
    </source>
</evidence>
<gene>
    <name evidence="1" type="ORF">MFLO_14722</name>
</gene>
<dbReference type="Proteomes" id="UP000019249">
    <property type="component" value="Unassembled WGS sequence"/>
</dbReference>
<proteinExistence type="predicted"/>
<dbReference type="EMBL" id="AODF01000041">
    <property type="protein sequence ID" value="EUJ25870.1"/>
    <property type="molecule type" value="Genomic_DNA"/>
</dbReference>
<evidence type="ECO:0000313" key="2">
    <source>
        <dbReference type="Proteomes" id="UP000019249"/>
    </source>
</evidence>